<gene>
    <name evidence="1" type="ORF">AVEN_59214_1</name>
</gene>
<accession>A0A4Y2UQB2</accession>
<dbReference type="AlphaFoldDB" id="A0A4Y2UQB2"/>
<comment type="caution">
    <text evidence="1">The sequence shown here is derived from an EMBL/GenBank/DDBJ whole genome shotgun (WGS) entry which is preliminary data.</text>
</comment>
<organism evidence="1 2">
    <name type="scientific">Araneus ventricosus</name>
    <name type="common">Orbweaver spider</name>
    <name type="synonym">Epeira ventricosa</name>
    <dbReference type="NCBI Taxonomy" id="182803"/>
    <lineage>
        <taxon>Eukaryota</taxon>
        <taxon>Metazoa</taxon>
        <taxon>Ecdysozoa</taxon>
        <taxon>Arthropoda</taxon>
        <taxon>Chelicerata</taxon>
        <taxon>Arachnida</taxon>
        <taxon>Araneae</taxon>
        <taxon>Araneomorphae</taxon>
        <taxon>Entelegynae</taxon>
        <taxon>Araneoidea</taxon>
        <taxon>Araneidae</taxon>
        <taxon>Araneus</taxon>
    </lineage>
</organism>
<evidence type="ECO:0000313" key="1">
    <source>
        <dbReference type="EMBL" id="GBO15185.1"/>
    </source>
</evidence>
<name>A0A4Y2UQB2_ARAVE</name>
<protein>
    <submittedName>
        <fullName evidence="1">Uncharacterized protein</fullName>
    </submittedName>
</protein>
<reference evidence="1 2" key="1">
    <citation type="journal article" date="2019" name="Sci. Rep.">
        <title>Orb-weaving spider Araneus ventricosus genome elucidates the spidroin gene catalogue.</title>
        <authorList>
            <person name="Kono N."/>
            <person name="Nakamura H."/>
            <person name="Ohtoshi R."/>
            <person name="Moran D.A.P."/>
            <person name="Shinohara A."/>
            <person name="Yoshida Y."/>
            <person name="Fujiwara M."/>
            <person name="Mori M."/>
            <person name="Tomita M."/>
            <person name="Arakawa K."/>
        </authorList>
    </citation>
    <scope>NUCLEOTIDE SEQUENCE [LARGE SCALE GENOMIC DNA]</scope>
</reference>
<keyword evidence="2" id="KW-1185">Reference proteome</keyword>
<proteinExistence type="predicted"/>
<dbReference type="EMBL" id="BGPR01039256">
    <property type="protein sequence ID" value="GBO15185.1"/>
    <property type="molecule type" value="Genomic_DNA"/>
</dbReference>
<dbReference type="Proteomes" id="UP000499080">
    <property type="component" value="Unassembled WGS sequence"/>
</dbReference>
<evidence type="ECO:0000313" key="2">
    <source>
        <dbReference type="Proteomes" id="UP000499080"/>
    </source>
</evidence>
<sequence>MYPLCLPTALSRIQGSTDYISHSGSKKKGKQYDHPFRSNGVLPRRHLSVPHRQHQIGHLDPITSNQIANHYRWCGCVGHISDDRTSLLPSKRVCAGAVVVITTVKTIADG</sequence>